<dbReference type="PROSITE" id="PS50157">
    <property type="entry name" value="ZINC_FINGER_C2H2_2"/>
    <property type="match status" value="3"/>
</dbReference>
<dbReference type="FunFam" id="3.30.160.60:FF:001535">
    <property type="entry name" value="Zinc finger protein 236"/>
    <property type="match status" value="1"/>
</dbReference>
<evidence type="ECO:0000259" key="8">
    <source>
        <dbReference type="PROSITE" id="PS50157"/>
    </source>
</evidence>
<dbReference type="FunFam" id="3.30.160.60:FF:000301">
    <property type="entry name" value="Zinc finger protein 236"/>
    <property type="match status" value="1"/>
</dbReference>
<sequence>MKRNRANIITFTEEQAEELAKNDPGDEASVSEKVLAQSAAERDRISEIKDKAVELETEPKFANCCNFCPKSFKKPSDLVRHIRIHTGERPYKCDECGKNFTVKSTLDCHIKTHTGQKLFNCHMCNTSFSTKGSLKVHMRLHTGSKPFKCPFCELRFRTSGHRKTHIQCHYRPSSEGRKAKRAASSRSSQNQGQQQHPANTETLHPVGLLQATTTDPNIYLPANQVLTGQFDQNLLQQSLVGQTILPASMSAGGDLTVSLSEGLATLEGIHLQLTSANLVCPNVQISGIDTSNINNITLQIDPAILQQTLQQGCLLSHALTGDGGLTSHPGAHLMATGDPSAPGSNVVLHPLTSLALQPSAIGPGHVTMSSLGEHDNTGCHQDLSHVMSAPGLVSSGAHGAQEITLTINNSSLTQALAQAQAQANAAAGANTAAGNHPQEITLTISGQDLLQQHSTPGGGEMIGGIRLASPQGAHQTTGATLTIGNDHLLPQSNAGMTVTSLPPSTSLSQTSGSQSL</sequence>
<feature type="region of interest" description="Disordered" evidence="7">
    <location>
        <begin position="493"/>
        <end position="516"/>
    </location>
</feature>
<evidence type="ECO:0000313" key="10">
    <source>
        <dbReference type="Proteomes" id="UP001356427"/>
    </source>
</evidence>
<dbReference type="PANTHER" id="PTHR24396:SF21">
    <property type="entry name" value="ZINC FINGER PROTEIN 236"/>
    <property type="match status" value="1"/>
</dbReference>
<organism evidence="9 10">
    <name type="scientific">Coregonus suidteri</name>
    <dbReference type="NCBI Taxonomy" id="861788"/>
    <lineage>
        <taxon>Eukaryota</taxon>
        <taxon>Metazoa</taxon>
        <taxon>Chordata</taxon>
        <taxon>Craniata</taxon>
        <taxon>Vertebrata</taxon>
        <taxon>Euteleostomi</taxon>
        <taxon>Actinopterygii</taxon>
        <taxon>Neopterygii</taxon>
        <taxon>Teleostei</taxon>
        <taxon>Protacanthopterygii</taxon>
        <taxon>Salmoniformes</taxon>
        <taxon>Salmonidae</taxon>
        <taxon>Coregoninae</taxon>
        <taxon>Coregonus</taxon>
    </lineage>
</organism>
<keyword evidence="10" id="KW-1185">Reference proteome</keyword>
<dbReference type="InterPro" id="IPR051643">
    <property type="entry name" value="Transcr_Reg_ZincFinger"/>
</dbReference>
<comment type="subcellular location">
    <subcellularLocation>
        <location evidence="1">Nucleus</location>
    </subcellularLocation>
</comment>
<comment type="caution">
    <text evidence="9">The sequence shown here is derived from an EMBL/GenBank/DDBJ whole genome shotgun (WGS) entry which is preliminary data.</text>
</comment>
<feature type="domain" description="C2H2-type" evidence="8">
    <location>
        <begin position="119"/>
        <end position="146"/>
    </location>
</feature>
<evidence type="ECO:0000313" key="9">
    <source>
        <dbReference type="EMBL" id="KAK6326063.1"/>
    </source>
</evidence>
<protein>
    <recommendedName>
        <fullName evidence="8">C2H2-type domain-containing protein</fullName>
    </recommendedName>
</protein>
<name>A0AAN8MGB9_9TELE</name>
<dbReference type="EMBL" id="JAGTTL010000002">
    <property type="protein sequence ID" value="KAK6326063.1"/>
    <property type="molecule type" value="Genomic_DNA"/>
</dbReference>
<gene>
    <name evidence="9" type="ORF">J4Q44_G00017070</name>
</gene>
<reference evidence="9 10" key="1">
    <citation type="submission" date="2021-04" db="EMBL/GenBank/DDBJ databases">
        <authorList>
            <person name="De Guttry C."/>
            <person name="Zahm M."/>
            <person name="Klopp C."/>
            <person name="Cabau C."/>
            <person name="Louis A."/>
            <person name="Berthelot C."/>
            <person name="Parey E."/>
            <person name="Roest Crollius H."/>
            <person name="Montfort J."/>
            <person name="Robinson-Rechavi M."/>
            <person name="Bucao C."/>
            <person name="Bouchez O."/>
            <person name="Gislard M."/>
            <person name="Lluch J."/>
            <person name="Milhes M."/>
            <person name="Lampietro C."/>
            <person name="Lopez Roques C."/>
            <person name="Donnadieu C."/>
            <person name="Braasch I."/>
            <person name="Desvignes T."/>
            <person name="Postlethwait J."/>
            <person name="Bobe J."/>
            <person name="Wedekind C."/>
            <person name="Guiguen Y."/>
        </authorList>
    </citation>
    <scope>NUCLEOTIDE SEQUENCE [LARGE SCALE GENOMIC DNA]</scope>
    <source>
        <strain evidence="9">Cs_M1</strain>
        <tissue evidence="9">Blood</tissue>
    </source>
</reference>
<dbReference type="InterPro" id="IPR013087">
    <property type="entry name" value="Znf_C2H2_type"/>
</dbReference>
<keyword evidence="2" id="KW-0479">Metal-binding</keyword>
<keyword evidence="3 6" id="KW-0863">Zinc-finger</keyword>
<dbReference type="SUPFAM" id="SSF57667">
    <property type="entry name" value="beta-beta-alpha zinc fingers"/>
    <property type="match status" value="2"/>
</dbReference>
<dbReference type="SMART" id="SM00355">
    <property type="entry name" value="ZnF_C2H2"/>
    <property type="match status" value="4"/>
</dbReference>
<evidence type="ECO:0000256" key="1">
    <source>
        <dbReference type="ARBA" id="ARBA00004123"/>
    </source>
</evidence>
<dbReference type="GO" id="GO:0005634">
    <property type="term" value="C:nucleus"/>
    <property type="evidence" value="ECO:0007669"/>
    <property type="project" value="UniProtKB-SubCell"/>
</dbReference>
<dbReference type="Pfam" id="PF00096">
    <property type="entry name" value="zf-C2H2"/>
    <property type="match status" value="3"/>
</dbReference>
<keyword evidence="4" id="KW-0862">Zinc</keyword>
<dbReference type="Gene3D" id="3.30.160.60">
    <property type="entry name" value="Classic Zinc Finger"/>
    <property type="match status" value="4"/>
</dbReference>
<evidence type="ECO:0000256" key="3">
    <source>
        <dbReference type="ARBA" id="ARBA00022771"/>
    </source>
</evidence>
<feature type="domain" description="C2H2-type" evidence="8">
    <location>
        <begin position="91"/>
        <end position="118"/>
    </location>
</feature>
<dbReference type="AlphaFoldDB" id="A0AAN8MGB9"/>
<evidence type="ECO:0000256" key="2">
    <source>
        <dbReference type="ARBA" id="ARBA00022723"/>
    </source>
</evidence>
<feature type="domain" description="C2H2-type" evidence="8">
    <location>
        <begin position="63"/>
        <end position="90"/>
    </location>
</feature>
<dbReference type="InterPro" id="IPR036236">
    <property type="entry name" value="Znf_C2H2_sf"/>
</dbReference>
<evidence type="ECO:0000256" key="4">
    <source>
        <dbReference type="ARBA" id="ARBA00022833"/>
    </source>
</evidence>
<feature type="region of interest" description="Disordered" evidence="7">
    <location>
        <begin position="164"/>
        <end position="198"/>
    </location>
</feature>
<dbReference type="GO" id="GO:0000978">
    <property type="term" value="F:RNA polymerase II cis-regulatory region sequence-specific DNA binding"/>
    <property type="evidence" value="ECO:0007669"/>
    <property type="project" value="TreeGrafter"/>
</dbReference>
<dbReference type="GO" id="GO:0008270">
    <property type="term" value="F:zinc ion binding"/>
    <property type="evidence" value="ECO:0007669"/>
    <property type="project" value="UniProtKB-KW"/>
</dbReference>
<dbReference type="PANTHER" id="PTHR24396">
    <property type="entry name" value="ZINC FINGER PROTEIN"/>
    <property type="match status" value="1"/>
</dbReference>
<dbReference type="FunFam" id="3.30.160.60:FF:002262">
    <property type="entry name" value="Zinc finger protein 236"/>
    <property type="match status" value="1"/>
</dbReference>
<proteinExistence type="predicted"/>
<evidence type="ECO:0000256" key="7">
    <source>
        <dbReference type="SAM" id="MobiDB-lite"/>
    </source>
</evidence>
<evidence type="ECO:0000256" key="5">
    <source>
        <dbReference type="ARBA" id="ARBA00023242"/>
    </source>
</evidence>
<accession>A0AAN8MGB9</accession>
<keyword evidence="5" id="KW-0539">Nucleus</keyword>
<dbReference type="Proteomes" id="UP001356427">
    <property type="component" value="Unassembled WGS sequence"/>
</dbReference>
<evidence type="ECO:0000256" key="6">
    <source>
        <dbReference type="PROSITE-ProRule" id="PRU00042"/>
    </source>
</evidence>
<dbReference type="PROSITE" id="PS00028">
    <property type="entry name" value="ZINC_FINGER_C2H2_1"/>
    <property type="match status" value="4"/>
</dbReference>
<feature type="compositionally biased region" description="Low complexity" evidence="7">
    <location>
        <begin position="499"/>
        <end position="516"/>
    </location>
</feature>
<dbReference type="GO" id="GO:0000981">
    <property type="term" value="F:DNA-binding transcription factor activity, RNA polymerase II-specific"/>
    <property type="evidence" value="ECO:0007669"/>
    <property type="project" value="TreeGrafter"/>
</dbReference>
<dbReference type="FunFam" id="3.30.160.60:FF:000573">
    <property type="entry name" value="Putative zinc finger protein 236"/>
    <property type="match status" value="1"/>
</dbReference>
<feature type="compositionally biased region" description="Low complexity" evidence="7">
    <location>
        <begin position="184"/>
        <end position="195"/>
    </location>
</feature>